<sequence length="363" mass="41504">MTVQTPHRVGKTLTLVVVATYCVLMCLLLLRKRKVDDTAGQTPVTFPTDAVTTSRVLPAFDTGPRRFDFPINEPRLCAADEYSNPSVPFLLITVQSHASNKLARDAIRDTWGRISRDFFRKTPVRIVFILGAVHGTVQRNKIKKESASYRDLISADFVDTYRNLSLKSLASFYWARQFCLRAKYLLKTDDNMYHNVTTLMRWLEMENTTITGGIVGRLHINSTVYRYGPWKLDESLYPSRIYPPYCAGCAYLVSLSMAGRLLEASQRVPLLPIEDVYITGLLARAVGTQCSNNFRFSEWNNGPMSDNICAMVSGNTFSVHHVDHWRMYAIHRNSQTPEWCKENEIPKQRYSNSRHLTQNKTTL</sequence>
<proteinExistence type="inferred from homology"/>
<comment type="caution">
    <text evidence="12">The sequence shown here is derived from an EMBL/GenBank/DDBJ whole genome shotgun (WGS) entry which is preliminary data.</text>
</comment>
<dbReference type="PANTHER" id="PTHR11214">
    <property type="entry name" value="BETA-1,3-N-ACETYLGLUCOSAMINYLTRANSFERASE"/>
    <property type="match status" value="1"/>
</dbReference>
<evidence type="ECO:0000256" key="5">
    <source>
        <dbReference type="ARBA" id="ARBA00022692"/>
    </source>
</evidence>
<keyword evidence="10" id="KW-0325">Glycoprotein</keyword>
<keyword evidence="4" id="KW-0808">Transferase</keyword>
<keyword evidence="7 11" id="KW-1133">Transmembrane helix</keyword>
<keyword evidence="9 11" id="KW-0472">Membrane</keyword>
<feature type="transmembrane region" description="Helical" evidence="11">
    <location>
        <begin position="12"/>
        <end position="30"/>
    </location>
</feature>
<keyword evidence="3 11" id="KW-0328">Glycosyltransferase</keyword>
<evidence type="ECO:0000256" key="2">
    <source>
        <dbReference type="ARBA" id="ARBA00008661"/>
    </source>
</evidence>
<dbReference type="GO" id="GO:0006493">
    <property type="term" value="P:protein O-linked glycosylation"/>
    <property type="evidence" value="ECO:0007669"/>
    <property type="project" value="TreeGrafter"/>
</dbReference>
<dbReference type="Pfam" id="PF01762">
    <property type="entry name" value="Galactosyl_T"/>
    <property type="match status" value="1"/>
</dbReference>
<dbReference type="Gene3D" id="3.90.550.50">
    <property type="match status" value="1"/>
</dbReference>
<keyword evidence="5 11" id="KW-0812">Transmembrane</keyword>
<comment type="similarity">
    <text evidence="2 11">Belongs to the glycosyltransferase 31 family.</text>
</comment>
<protein>
    <recommendedName>
        <fullName evidence="11">Hexosyltransferase</fullName>
        <ecNumber evidence="11">2.4.1.-</ecNumber>
    </recommendedName>
</protein>
<evidence type="ECO:0000256" key="6">
    <source>
        <dbReference type="ARBA" id="ARBA00022968"/>
    </source>
</evidence>
<reference evidence="12" key="1">
    <citation type="journal article" date="2023" name="Mol. Biol. Evol.">
        <title>Third-Generation Sequencing Reveals the Adaptive Role of the Epigenome in Three Deep-Sea Polychaetes.</title>
        <authorList>
            <person name="Perez M."/>
            <person name="Aroh O."/>
            <person name="Sun Y."/>
            <person name="Lan Y."/>
            <person name="Juniper S.K."/>
            <person name="Young C.R."/>
            <person name="Angers B."/>
            <person name="Qian P.Y."/>
        </authorList>
    </citation>
    <scope>NUCLEOTIDE SEQUENCE</scope>
    <source>
        <strain evidence="12">R07B-5</strain>
    </source>
</reference>
<comment type="subcellular location">
    <subcellularLocation>
        <location evidence="1 11">Golgi apparatus membrane</location>
        <topology evidence="1 11">Single-pass type II membrane protein</topology>
    </subcellularLocation>
</comment>
<dbReference type="EMBL" id="JAODUO010000085">
    <property type="protein sequence ID" value="KAK2190251.1"/>
    <property type="molecule type" value="Genomic_DNA"/>
</dbReference>
<evidence type="ECO:0000256" key="7">
    <source>
        <dbReference type="ARBA" id="ARBA00022989"/>
    </source>
</evidence>
<evidence type="ECO:0000256" key="9">
    <source>
        <dbReference type="ARBA" id="ARBA00023136"/>
    </source>
</evidence>
<dbReference type="GO" id="GO:0000139">
    <property type="term" value="C:Golgi membrane"/>
    <property type="evidence" value="ECO:0007669"/>
    <property type="project" value="UniProtKB-SubCell"/>
</dbReference>
<evidence type="ECO:0000256" key="1">
    <source>
        <dbReference type="ARBA" id="ARBA00004323"/>
    </source>
</evidence>
<evidence type="ECO:0000256" key="8">
    <source>
        <dbReference type="ARBA" id="ARBA00023034"/>
    </source>
</evidence>
<keyword evidence="13" id="KW-1185">Reference proteome</keyword>
<evidence type="ECO:0000313" key="13">
    <source>
        <dbReference type="Proteomes" id="UP001209878"/>
    </source>
</evidence>
<dbReference type="Proteomes" id="UP001209878">
    <property type="component" value="Unassembled WGS sequence"/>
</dbReference>
<evidence type="ECO:0000256" key="3">
    <source>
        <dbReference type="ARBA" id="ARBA00022676"/>
    </source>
</evidence>
<dbReference type="AlphaFoldDB" id="A0AAD9P976"/>
<keyword evidence="8 11" id="KW-0333">Golgi apparatus</keyword>
<evidence type="ECO:0000256" key="11">
    <source>
        <dbReference type="RuleBase" id="RU363063"/>
    </source>
</evidence>
<dbReference type="PANTHER" id="PTHR11214:SF378">
    <property type="entry name" value="BETA-1,3-GALACTOSYLTRANSFERASE 4"/>
    <property type="match status" value="1"/>
</dbReference>
<dbReference type="GO" id="GO:0016758">
    <property type="term" value="F:hexosyltransferase activity"/>
    <property type="evidence" value="ECO:0007669"/>
    <property type="project" value="InterPro"/>
</dbReference>
<evidence type="ECO:0000256" key="10">
    <source>
        <dbReference type="ARBA" id="ARBA00023180"/>
    </source>
</evidence>
<accession>A0AAD9P976</accession>
<organism evidence="12 13">
    <name type="scientific">Ridgeia piscesae</name>
    <name type="common">Tubeworm</name>
    <dbReference type="NCBI Taxonomy" id="27915"/>
    <lineage>
        <taxon>Eukaryota</taxon>
        <taxon>Metazoa</taxon>
        <taxon>Spiralia</taxon>
        <taxon>Lophotrochozoa</taxon>
        <taxon>Annelida</taxon>
        <taxon>Polychaeta</taxon>
        <taxon>Sedentaria</taxon>
        <taxon>Canalipalpata</taxon>
        <taxon>Sabellida</taxon>
        <taxon>Siboglinidae</taxon>
        <taxon>Ridgeia</taxon>
    </lineage>
</organism>
<dbReference type="InterPro" id="IPR002659">
    <property type="entry name" value="Glyco_trans_31"/>
</dbReference>
<keyword evidence="6 11" id="KW-0735">Signal-anchor</keyword>
<dbReference type="FunFam" id="3.90.550.50:FF:000001">
    <property type="entry name" value="Hexosyltransferase"/>
    <property type="match status" value="1"/>
</dbReference>
<evidence type="ECO:0000313" key="12">
    <source>
        <dbReference type="EMBL" id="KAK2190251.1"/>
    </source>
</evidence>
<gene>
    <name evidence="12" type="ORF">NP493_85g04033</name>
</gene>
<name>A0AAD9P976_RIDPI</name>
<dbReference type="EC" id="2.4.1.-" evidence="11"/>
<evidence type="ECO:0000256" key="4">
    <source>
        <dbReference type="ARBA" id="ARBA00022679"/>
    </source>
</evidence>